<sequence>MFCWTDECSCLDHGDMRTTTNTDATTAGRNAAEVYFDAWRERDFDRLRTVLAPDVSFVGVMGTADGADDCIAGLRGMAESVMADLVLHARVADGADVITWFDLVTKDGTTLPTANWSHVEDGLITRIRVTFDPRPLGMS</sequence>
<dbReference type="HOGENOM" id="CLU_153137_0_0_11"/>
<dbReference type="InterPro" id="IPR032710">
    <property type="entry name" value="NTF2-like_dom_sf"/>
</dbReference>
<keyword evidence="3" id="KW-1185">Reference proteome</keyword>
<name>D0L7S8_GORB4</name>
<evidence type="ECO:0000313" key="3">
    <source>
        <dbReference type="Proteomes" id="UP000001219"/>
    </source>
</evidence>
<protein>
    <recommendedName>
        <fullName evidence="1">SnoaL-like domain-containing protein</fullName>
    </recommendedName>
</protein>
<feature type="domain" description="SnoaL-like" evidence="1">
    <location>
        <begin position="34"/>
        <end position="127"/>
    </location>
</feature>
<dbReference type="EMBL" id="CP001802">
    <property type="protein sequence ID" value="ACY20941.1"/>
    <property type="molecule type" value="Genomic_DNA"/>
</dbReference>
<dbReference type="Gene3D" id="3.10.450.50">
    <property type="match status" value="1"/>
</dbReference>
<dbReference type="InterPro" id="IPR037401">
    <property type="entry name" value="SnoaL-like"/>
</dbReference>
<organism evidence="2 3">
    <name type="scientific">Gordonia bronchialis (strain ATCC 25592 / DSM 43247 / BCRC 13721 / JCM 3198 / KCTC 3076 / NBRC 16047 / NCTC 10667)</name>
    <name type="common">Rhodococcus bronchialis</name>
    <dbReference type="NCBI Taxonomy" id="526226"/>
    <lineage>
        <taxon>Bacteria</taxon>
        <taxon>Bacillati</taxon>
        <taxon>Actinomycetota</taxon>
        <taxon>Actinomycetes</taxon>
        <taxon>Mycobacteriales</taxon>
        <taxon>Gordoniaceae</taxon>
        <taxon>Gordonia</taxon>
    </lineage>
</organism>
<dbReference type="AlphaFoldDB" id="D0L7S8"/>
<evidence type="ECO:0000313" key="2">
    <source>
        <dbReference type="EMBL" id="ACY20941.1"/>
    </source>
</evidence>
<dbReference type="eggNOG" id="COG3631">
    <property type="taxonomic scope" value="Bacteria"/>
</dbReference>
<gene>
    <name evidence="2" type="ordered locus">Gbro_1671</name>
</gene>
<proteinExistence type="predicted"/>
<dbReference type="KEGG" id="gbr:Gbro_1671"/>
<dbReference type="Pfam" id="PF12680">
    <property type="entry name" value="SnoaL_2"/>
    <property type="match status" value="1"/>
</dbReference>
<evidence type="ECO:0000259" key="1">
    <source>
        <dbReference type="Pfam" id="PF12680"/>
    </source>
</evidence>
<dbReference type="Proteomes" id="UP000001219">
    <property type="component" value="Chromosome"/>
</dbReference>
<reference evidence="3" key="1">
    <citation type="submission" date="2009-10" db="EMBL/GenBank/DDBJ databases">
        <title>The complete chromosome of Gordonia bronchialis DSM 43247.</title>
        <authorList>
            <consortium name="US DOE Joint Genome Institute (JGI-PGF)"/>
            <person name="Lucas S."/>
            <person name="Copeland A."/>
            <person name="Lapidus A."/>
            <person name="Glavina del Rio T."/>
            <person name="Dalin E."/>
            <person name="Tice H."/>
            <person name="Bruce D."/>
            <person name="Goodwin L."/>
            <person name="Pitluck S."/>
            <person name="Kyrpides N."/>
            <person name="Mavromatis K."/>
            <person name="Ivanova N."/>
            <person name="Ovchinnikova G."/>
            <person name="Saunders E."/>
            <person name="Brettin T."/>
            <person name="Detter J.C."/>
            <person name="Han C."/>
            <person name="Larimer F."/>
            <person name="Land M."/>
            <person name="Hauser L."/>
            <person name="Markowitz V."/>
            <person name="Cheng J.-F."/>
            <person name="Hugenholtz P."/>
            <person name="Woyke T."/>
            <person name="Wu D."/>
            <person name="Jando M."/>
            <person name="Schneider S."/>
            <person name="Goeker M."/>
            <person name="Klenk H.-P."/>
            <person name="Eisen J.A."/>
        </authorList>
    </citation>
    <scope>NUCLEOTIDE SEQUENCE [LARGE SCALE GENOMIC DNA]</scope>
    <source>
        <strain evidence="3">ATCC 25592 / DSM 43247 / BCRC 13721 / JCM 3198 / KCTC 3076 / NBRC 16047 / NCTC 10667</strain>
    </source>
</reference>
<accession>D0L7S8</accession>
<dbReference type="SUPFAM" id="SSF54427">
    <property type="entry name" value="NTF2-like"/>
    <property type="match status" value="1"/>
</dbReference>
<reference evidence="2 3" key="2">
    <citation type="journal article" date="2010" name="Stand. Genomic Sci.">
        <title>Complete genome sequence of Gordonia bronchialis type strain (3410).</title>
        <authorList>
            <person name="Ivanova N."/>
            <person name="Sikorski J."/>
            <person name="Jando M."/>
            <person name="Lapidus A."/>
            <person name="Nolan M."/>
            <person name="Lucas S."/>
            <person name="Del Rio T.G."/>
            <person name="Tice H."/>
            <person name="Copeland A."/>
            <person name="Cheng J.F."/>
            <person name="Chen F."/>
            <person name="Bruce D."/>
            <person name="Goodwin L."/>
            <person name="Pitluck S."/>
            <person name="Mavromatis K."/>
            <person name="Ovchinnikova G."/>
            <person name="Pati A."/>
            <person name="Chen A."/>
            <person name="Palaniappan K."/>
            <person name="Land M."/>
            <person name="Hauser L."/>
            <person name="Chang Y.J."/>
            <person name="Jeffries C.D."/>
            <person name="Chain P."/>
            <person name="Saunders E."/>
            <person name="Han C."/>
            <person name="Detter J.C."/>
            <person name="Brettin T."/>
            <person name="Rohde M."/>
            <person name="Goker M."/>
            <person name="Bristow J."/>
            <person name="Eisen J.A."/>
            <person name="Markowitz V."/>
            <person name="Hugenholtz P."/>
            <person name="Klenk H.P."/>
            <person name="Kyrpides N.C."/>
        </authorList>
    </citation>
    <scope>NUCLEOTIDE SEQUENCE [LARGE SCALE GENOMIC DNA]</scope>
    <source>
        <strain evidence="3">ATCC 25592 / DSM 43247 / BCRC 13721 / JCM 3198 / KCTC 3076 / NBRC 16047 / NCTC 10667</strain>
    </source>
</reference>